<organism evidence="4 5">
    <name type="scientific">Populus euphratica</name>
    <name type="common">Euphrates poplar</name>
    <dbReference type="NCBI Taxonomy" id="75702"/>
    <lineage>
        <taxon>Eukaryota</taxon>
        <taxon>Viridiplantae</taxon>
        <taxon>Streptophyta</taxon>
        <taxon>Embryophyta</taxon>
        <taxon>Tracheophyta</taxon>
        <taxon>Spermatophyta</taxon>
        <taxon>Magnoliopsida</taxon>
        <taxon>eudicotyledons</taxon>
        <taxon>Gunneridae</taxon>
        <taxon>Pentapetalae</taxon>
        <taxon>rosids</taxon>
        <taxon>fabids</taxon>
        <taxon>Malpighiales</taxon>
        <taxon>Salicaceae</taxon>
        <taxon>Saliceae</taxon>
        <taxon>Populus</taxon>
    </lineage>
</organism>
<keyword evidence="1" id="KW-0479">Metal-binding</keyword>
<keyword evidence="4" id="KW-1185">Reference proteome</keyword>
<feature type="compositionally biased region" description="Basic and acidic residues" evidence="2">
    <location>
        <begin position="199"/>
        <end position="227"/>
    </location>
</feature>
<keyword evidence="1" id="KW-0863">Zinc-finger</keyword>
<feature type="region of interest" description="Disordered" evidence="2">
    <location>
        <begin position="199"/>
        <end position="237"/>
    </location>
</feature>
<dbReference type="SUPFAM" id="SSF57756">
    <property type="entry name" value="Retrovirus zinc finger-like domains"/>
    <property type="match status" value="1"/>
</dbReference>
<dbReference type="PROSITE" id="PS50158">
    <property type="entry name" value="ZF_CCHC"/>
    <property type="match status" value="1"/>
</dbReference>
<dbReference type="InterPro" id="IPR001878">
    <property type="entry name" value="Znf_CCHC"/>
</dbReference>
<dbReference type="RefSeq" id="XP_011047621.1">
    <property type="nucleotide sequence ID" value="XM_011049319.1"/>
</dbReference>
<dbReference type="InterPro" id="IPR036875">
    <property type="entry name" value="Znf_CCHC_sf"/>
</dbReference>
<feature type="compositionally biased region" description="Polar residues" evidence="2">
    <location>
        <begin position="249"/>
        <end position="261"/>
    </location>
</feature>
<evidence type="ECO:0000313" key="5">
    <source>
        <dbReference type="RefSeq" id="XP_011047621.1"/>
    </source>
</evidence>
<proteinExistence type="predicted"/>
<feature type="region of interest" description="Disordered" evidence="2">
    <location>
        <begin position="249"/>
        <end position="271"/>
    </location>
</feature>
<sequence>MSWLINSMTNEIGENFLLYGTAKEIWEAVRETYSSSENTSELFEIEVVLHDLRQGELSITQYFNILCRHWQHLDMFEIHSWNCPEDTVLYRRIVEQKRTFKFLLGLNKNLDEVRGRIMGTKPLPNLREAFSEVRREESRKKVMMGSHNSAHVMEGSALAARGHSNSNHDNRQRKGRPWCDHCNKPGHIKENCWKIHGKPADWKPSKSINDKDRRANNVTSDDNRDKNTILPTETSPFSKEQLEILQKLFSQNSLSQPSESASGPKFGLSYS</sequence>
<dbReference type="GeneID" id="105141924"/>
<dbReference type="PANTHER" id="PTHR34222">
    <property type="entry name" value="GAG_PRE-INTEGRS DOMAIN-CONTAINING PROTEIN"/>
    <property type="match status" value="1"/>
</dbReference>
<keyword evidence="1" id="KW-0862">Zinc</keyword>
<dbReference type="KEGG" id="peu:105141924"/>
<dbReference type="GO" id="GO:0003676">
    <property type="term" value="F:nucleic acid binding"/>
    <property type="evidence" value="ECO:0007669"/>
    <property type="project" value="InterPro"/>
</dbReference>
<evidence type="ECO:0000313" key="4">
    <source>
        <dbReference type="Proteomes" id="UP000694918"/>
    </source>
</evidence>
<dbReference type="PANTHER" id="PTHR34222:SF91">
    <property type="match status" value="1"/>
</dbReference>
<dbReference type="Proteomes" id="UP000694918">
    <property type="component" value="Unplaced"/>
</dbReference>
<gene>
    <name evidence="5" type="primary">LOC105141924</name>
</gene>
<reference evidence="5" key="1">
    <citation type="submission" date="2025-08" db="UniProtKB">
        <authorList>
            <consortium name="RefSeq"/>
        </authorList>
    </citation>
    <scope>IDENTIFICATION</scope>
</reference>
<feature type="domain" description="CCHC-type" evidence="3">
    <location>
        <begin position="179"/>
        <end position="192"/>
    </location>
</feature>
<protein>
    <submittedName>
        <fullName evidence="5">Uncharacterized protein LOC105141924</fullName>
    </submittedName>
</protein>
<name>A0AAJ6Y9V8_POPEU</name>
<dbReference type="AlphaFoldDB" id="A0AAJ6Y9V8"/>
<evidence type="ECO:0000259" key="3">
    <source>
        <dbReference type="PROSITE" id="PS50158"/>
    </source>
</evidence>
<evidence type="ECO:0000256" key="1">
    <source>
        <dbReference type="PROSITE-ProRule" id="PRU00047"/>
    </source>
</evidence>
<dbReference type="GO" id="GO:0008270">
    <property type="term" value="F:zinc ion binding"/>
    <property type="evidence" value="ECO:0007669"/>
    <property type="project" value="UniProtKB-KW"/>
</dbReference>
<evidence type="ECO:0000256" key="2">
    <source>
        <dbReference type="SAM" id="MobiDB-lite"/>
    </source>
</evidence>
<accession>A0AAJ6Y9V8</accession>